<feature type="region of interest" description="Disordered" evidence="1">
    <location>
        <begin position="147"/>
        <end position="194"/>
    </location>
</feature>
<reference evidence="2 3" key="2">
    <citation type="submission" date="2018-11" db="EMBL/GenBank/DDBJ databases">
        <authorList>
            <consortium name="Pathogen Informatics"/>
        </authorList>
    </citation>
    <scope>NUCLEOTIDE SEQUENCE [LARGE SCALE GENOMIC DNA]</scope>
    <source>
        <strain evidence="2">Dakar</strain>
        <strain evidence="3">Dakar, Senegal</strain>
    </source>
</reference>
<gene>
    <name evidence="2" type="ORF">SCUD_LOCUS12495</name>
</gene>
<protein>
    <submittedName>
        <fullName evidence="4">BAG domain-containing protein</fullName>
    </submittedName>
</protein>
<feature type="compositionally biased region" description="Low complexity" evidence="1">
    <location>
        <begin position="160"/>
        <end position="169"/>
    </location>
</feature>
<name>A0A183KBV7_9TREM</name>
<evidence type="ECO:0000313" key="3">
    <source>
        <dbReference type="Proteomes" id="UP000279833"/>
    </source>
</evidence>
<dbReference type="Proteomes" id="UP000279833">
    <property type="component" value="Unassembled WGS sequence"/>
</dbReference>
<keyword evidence="3" id="KW-1185">Reference proteome</keyword>
<accession>A0A183KBV7</accession>
<dbReference type="AlphaFoldDB" id="A0A183KBV7"/>
<evidence type="ECO:0000313" key="4">
    <source>
        <dbReference type="WBParaSite" id="SCUD_0001249801-mRNA-1"/>
    </source>
</evidence>
<reference evidence="4" key="1">
    <citation type="submission" date="2016-06" db="UniProtKB">
        <authorList>
            <consortium name="WormBaseParasite"/>
        </authorList>
    </citation>
    <scope>IDENTIFICATION</scope>
</reference>
<organism evidence="4">
    <name type="scientific">Schistosoma curassoni</name>
    <dbReference type="NCBI Taxonomy" id="6186"/>
    <lineage>
        <taxon>Eukaryota</taxon>
        <taxon>Metazoa</taxon>
        <taxon>Spiralia</taxon>
        <taxon>Lophotrochozoa</taxon>
        <taxon>Platyhelminthes</taxon>
        <taxon>Trematoda</taxon>
        <taxon>Digenea</taxon>
        <taxon>Strigeidida</taxon>
        <taxon>Schistosomatoidea</taxon>
        <taxon>Schistosomatidae</taxon>
        <taxon>Schistosoma</taxon>
    </lineage>
</organism>
<proteinExistence type="predicted"/>
<sequence>MTTSQGIHGIQWRACMQLDDLNSADDLSLLSHKDQQMQVKTTSALEAPASVGLNIHRGNSEILKKNMDNTNSITRDEKVLKELDTFTYLVSIIHEQRGPIVDVKVDTLRREIEADMKRMNKKWKELKKIVQYRVGWRMLMSGVCSSTRNNRRGAGPQQASSSSSSSSSSLRMDLYRNTAQHSTKEQQKDSNQQH</sequence>
<evidence type="ECO:0000256" key="1">
    <source>
        <dbReference type="SAM" id="MobiDB-lite"/>
    </source>
</evidence>
<dbReference type="WBParaSite" id="SCUD_0001249801-mRNA-1">
    <property type="protein sequence ID" value="SCUD_0001249801-mRNA-1"/>
    <property type="gene ID" value="SCUD_0001249801"/>
</dbReference>
<dbReference type="EMBL" id="UZAK01035159">
    <property type="protein sequence ID" value="VDP48979.1"/>
    <property type="molecule type" value="Genomic_DNA"/>
</dbReference>
<evidence type="ECO:0000313" key="2">
    <source>
        <dbReference type="EMBL" id="VDP48979.1"/>
    </source>
</evidence>